<dbReference type="PANTHER" id="PTHR30469:SF16">
    <property type="entry name" value="HAE1 FAMILY EFFLUX PUMP MFP COMPONENT"/>
    <property type="match status" value="1"/>
</dbReference>
<comment type="caution">
    <text evidence="6">The sequence shown here is derived from an EMBL/GenBank/DDBJ whole genome shotgun (WGS) entry which is preliminary data.</text>
</comment>
<feature type="domain" description="Multidrug resistance protein MdtA-like barrel-sandwich hybrid" evidence="3">
    <location>
        <begin position="84"/>
        <end position="204"/>
    </location>
</feature>
<dbReference type="PANTHER" id="PTHR30469">
    <property type="entry name" value="MULTIDRUG RESISTANCE PROTEIN MDTA"/>
    <property type="match status" value="1"/>
</dbReference>
<dbReference type="Gene3D" id="2.40.50.100">
    <property type="match status" value="1"/>
</dbReference>
<protein>
    <submittedName>
        <fullName evidence="6">Efflux RND transporter periplasmic adaptor subunit</fullName>
    </submittedName>
</protein>
<evidence type="ECO:0000259" key="3">
    <source>
        <dbReference type="Pfam" id="PF25917"/>
    </source>
</evidence>
<dbReference type="Gene3D" id="1.10.287.470">
    <property type="entry name" value="Helix hairpin bin"/>
    <property type="match status" value="1"/>
</dbReference>
<name>A0ABS5EKN3_9PROT</name>
<comment type="similarity">
    <text evidence="1">Belongs to the membrane fusion protein (MFP) (TC 8.A.1) family.</text>
</comment>
<dbReference type="InterPro" id="IPR006143">
    <property type="entry name" value="RND_pump_MFP"/>
</dbReference>
<dbReference type="Gene3D" id="2.40.420.20">
    <property type="match status" value="1"/>
</dbReference>
<reference evidence="7" key="1">
    <citation type="journal article" date="2021" name="Syst. Appl. Microbiol.">
        <title>Roseomonas hellenica sp. nov., isolated from roots of wild-growing Alkanna tinctoria.</title>
        <authorList>
            <person name="Rat A."/>
            <person name="Naranjo H.D."/>
            <person name="Lebbe L."/>
            <person name="Cnockaert M."/>
            <person name="Krigas N."/>
            <person name="Grigoriadou K."/>
            <person name="Maloupa E."/>
            <person name="Willems A."/>
        </authorList>
    </citation>
    <scope>NUCLEOTIDE SEQUENCE [LARGE SCALE GENOMIC DNA]</scope>
    <source>
        <strain evidence="7">LMG 31159</strain>
    </source>
</reference>
<dbReference type="Proteomes" id="UP000698752">
    <property type="component" value="Unassembled WGS sequence"/>
</dbReference>
<evidence type="ECO:0000259" key="5">
    <source>
        <dbReference type="Pfam" id="PF25989"/>
    </source>
</evidence>
<dbReference type="Pfam" id="PF25954">
    <property type="entry name" value="Beta-barrel_RND_2"/>
    <property type="match status" value="1"/>
</dbReference>
<dbReference type="EMBL" id="JAAEDI010000019">
    <property type="protein sequence ID" value="MBR0651563.1"/>
    <property type="molecule type" value="Genomic_DNA"/>
</dbReference>
<dbReference type="InterPro" id="IPR058625">
    <property type="entry name" value="MdtA-like_BSH"/>
</dbReference>
<dbReference type="Pfam" id="PF25917">
    <property type="entry name" value="BSH_RND"/>
    <property type="match status" value="1"/>
</dbReference>
<sequence>MKTVTQVAVLAVLGAAGAGWHYYGEQVGLPPPMELIGLRSNTSQAATGGGGGAAGPVSVIVQPVRVGQVVDRVESVGTVRAREAVTITTKVAGIVEAIRFSEGQRVEAGATLVQLDAAALRAELDQARALLDDARSQLQRGRQLQAGATIAAQRLETLEALARQAEGRVRQAEARLEELRVTAPFSGRVGLRQVSPGALIQPGTVITTLDDTAKVRVEFSVPEVHLARIRVGSSVTARSSAYEGRRFQGTVAVIDTRIDPATRSVRVISEFDNADEALRPGLFLTVEMVLEERERALLVAEEAIDPVGDRAYVYVVRDGRARRQEVRLGLRLPGEVEIRQGVNAGEPVVVRGVQRLRNDLPVRVTESVSRPTS</sequence>
<dbReference type="Pfam" id="PF25989">
    <property type="entry name" value="YknX_C"/>
    <property type="match status" value="1"/>
</dbReference>
<dbReference type="RefSeq" id="WP_211870228.1">
    <property type="nucleotide sequence ID" value="NZ_JAAEDI010000019.1"/>
</dbReference>
<keyword evidence="2" id="KW-0175">Coiled coil</keyword>
<evidence type="ECO:0000313" key="6">
    <source>
        <dbReference type="EMBL" id="MBR0651563.1"/>
    </source>
</evidence>
<evidence type="ECO:0000259" key="4">
    <source>
        <dbReference type="Pfam" id="PF25954"/>
    </source>
</evidence>
<organism evidence="6 7">
    <name type="scientific">Neoroseomonas terrae</name>
    <dbReference type="NCBI Taxonomy" id="424799"/>
    <lineage>
        <taxon>Bacteria</taxon>
        <taxon>Pseudomonadati</taxon>
        <taxon>Pseudomonadota</taxon>
        <taxon>Alphaproteobacteria</taxon>
        <taxon>Acetobacterales</taxon>
        <taxon>Acetobacteraceae</taxon>
        <taxon>Neoroseomonas</taxon>
    </lineage>
</organism>
<dbReference type="InterPro" id="IPR058792">
    <property type="entry name" value="Beta-barrel_RND_2"/>
</dbReference>
<proteinExistence type="inferred from homology"/>
<dbReference type="SUPFAM" id="SSF111369">
    <property type="entry name" value="HlyD-like secretion proteins"/>
    <property type="match status" value="1"/>
</dbReference>
<evidence type="ECO:0000256" key="2">
    <source>
        <dbReference type="SAM" id="Coils"/>
    </source>
</evidence>
<evidence type="ECO:0000313" key="7">
    <source>
        <dbReference type="Proteomes" id="UP000698752"/>
    </source>
</evidence>
<feature type="domain" description="CusB-like beta-barrel" evidence="4">
    <location>
        <begin position="217"/>
        <end position="288"/>
    </location>
</feature>
<accession>A0ABS5EKN3</accession>
<feature type="domain" description="YknX-like C-terminal permuted SH3-like" evidence="5">
    <location>
        <begin position="301"/>
        <end position="362"/>
    </location>
</feature>
<dbReference type="InterPro" id="IPR058637">
    <property type="entry name" value="YknX-like_C"/>
</dbReference>
<dbReference type="NCBIfam" id="TIGR01730">
    <property type="entry name" value="RND_mfp"/>
    <property type="match status" value="1"/>
</dbReference>
<dbReference type="Gene3D" id="2.40.30.170">
    <property type="match status" value="1"/>
</dbReference>
<keyword evidence="7" id="KW-1185">Reference proteome</keyword>
<gene>
    <name evidence="6" type="ORF">GXW78_17970</name>
</gene>
<feature type="coiled-coil region" evidence="2">
    <location>
        <begin position="117"/>
        <end position="182"/>
    </location>
</feature>
<evidence type="ECO:0000256" key="1">
    <source>
        <dbReference type="ARBA" id="ARBA00009477"/>
    </source>
</evidence>